<accession>A0A1X7TJI9</accession>
<evidence type="ECO:0000256" key="10">
    <source>
        <dbReference type="ARBA" id="ARBA00023158"/>
    </source>
</evidence>
<dbReference type="eggNOG" id="KOG1045">
    <property type="taxonomic scope" value="Eukaryota"/>
</dbReference>
<dbReference type="InParanoid" id="A0A1X7TJI9"/>
<evidence type="ECO:0000256" key="3">
    <source>
        <dbReference type="ARBA" id="ARBA00021330"/>
    </source>
</evidence>
<dbReference type="EC" id="2.1.1.386" evidence="11"/>
<comment type="cofactor">
    <cofactor evidence="1">
        <name>Mg(2+)</name>
        <dbReference type="ChEBI" id="CHEBI:18420"/>
    </cofactor>
</comment>
<feature type="region of interest" description="Disordered" evidence="13">
    <location>
        <begin position="183"/>
        <end position="205"/>
    </location>
</feature>
<dbReference type="EnsemblMetazoa" id="Aqu2.1.14913_001">
    <property type="protein sequence ID" value="Aqu2.1.14913_001"/>
    <property type="gene ID" value="Aqu2.1.14913"/>
</dbReference>
<evidence type="ECO:0000256" key="13">
    <source>
        <dbReference type="SAM" id="MobiDB-lite"/>
    </source>
</evidence>
<evidence type="ECO:0000256" key="2">
    <source>
        <dbReference type="ARBA" id="ARBA00009026"/>
    </source>
</evidence>
<evidence type="ECO:0000256" key="4">
    <source>
        <dbReference type="ARBA" id="ARBA00022603"/>
    </source>
</evidence>
<keyword evidence="9" id="KW-0694">RNA-binding</keyword>
<dbReference type="InterPro" id="IPR026610">
    <property type="entry name" value="Hen1"/>
</dbReference>
<evidence type="ECO:0000256" key="12">
    <source>
        <dbReference type="ARBA" id="ARBA00048418"/>
    </source>
</evidence>
<protein>
    <recommendedName>
        <fullName evidence="3">Small RNA 2'-O-methyltransferase</fullName>
        <ecNumber evidence="11">2.1.1.386</ecNumber>
    </recommendedName>
</protein>
<name>A0A1X7TJI9_AMPQE</name>
<evidence type="ECO:0000256" key="8">
    <source>
        <dbReference type="ARBA" id="ARBA00022842"/>
    </source>
</evidence>
<keyword evidence="6" id="KW-0949">S-adenosyl-L-methionine</keyword>
<feature type="compositionally biased region" description="Acidic residues" evidence="13">
    <location>
        <begin position="327"/>
        <end position="338"/>
    </location>
</feature>
<dbReference type="GO" id="GO:0030422">
    <property type="term" value="P:siRNA processing"/>
    <property type="evidence" value="ECO:0007669"/>
    <property type="project" value="TreeGrafter"/>
</dbReference>
<dbReference type="GO" id="GO:0090486">
    <property type="term" value="F:small RNA 2'-O-methyltransferase activity"/>
    <property type="evidence" value="ECO:0007669"/>
    <property type="project" value="UniProtKB-EC"/>
</dbReference>
<evidence type="ECO:0000256" key="5">
    <source>
        <dbReference type="ARBA" id="ARBA00022679"/>
    </source>
</evidence>
<evidence type="ECO:0000256" key="11">
    <source>
        <dbReference type="ARBA" id="ARBA00035025"/>
    </source>
</evidence>
<sequence>MGCAECELLKSLKFHRHIESLIGIDINESLLQSNQNSLQPLITDYLHRRSRPLKIQLFKGSIDEADSRMMDCDLFSCIEVIEHLYPSVLERVPAAIFQKLRPQAVIISTPNSDFNVLFPEFVGFRHFDHKFEWSRQEFQAWCFSICCLYHYEVEFSGVGDPPANMTYLGHCSQIAIFRRIEKEEEEEREEVDEEDDSNEEKEEERLGSPYELIYECEFPYEPDPPTQSERLSNEAEYYLRVLVRRERNRYLEIGGEPTIENGSHENSGLTESPRHRDFIRIELNELLMFPVIQELTNSVTDISEALRQHSSLILSEDSMNAIFYEESSSEEEEEEEEREGAPPSDTPAAVTEEESWD</sequence>
<dbReference type="GO" id="GO:0003723">
    <property type="term" value="F:RNA binding"/>
    <property type="evidence" value="ECO:0007669"/>
    <property type="project" value="UniProtKB-KW"/>
</dbReference>
<dbReference type="GO" id="GO:0046872">
    <property type="term" value="F:metal ion binding"/>
    <property type="evidence" value="ECO:0007669"/>
    <property type="project" value="UniProtKB-KW"/>
</dbReference>
<dbReference type="InterPro" id="IPR029063">
    <property type="entry name" value="SAM-dependent_MTases_sf"/>
</dbReference>
<organism evidence="14">
    <name type="scientific">Amphimedon queenslandica</name>
    <name type="common">Sponge</name>
    <dbReference type="NCBI Taxonomy" id="400682"/>
    <lineage>
        <taxon>Eukaryota</taxon>
        <taxon>Metazoa</taxon>
        <taxon>Porifera</taxon>
        <taxon>Demospongiae</taxon>
        <taxon>Heteroscleromorpha</taxon>
        <taxon>Haplosclerida</taxon>
        <taxon>Niphatidae</taxon>
        <taxon>Amphimedon</taxon>
    </lineage>
</organism>
<evidence type="ECO:0000313" key="14">
    <source>
        <dbReference type="EnsemblMetazoa" id="Aqu2.1.14913_001"/>
    </source>
</evidence>
<dbReference type="GO" id="GO:0001510">
    <property type="term" value="P:RNA methylation"/>
    <property type="evidence" value="ECO:0007669"/>
    <property type="project" value="InterPro"/>
</dbReference>
<comment type="catalytic activity">
    <reaction evidence="12">
        <text>small RNA 3'-end nucleotide + S-adenosyl-L-methionine = small RNA 3'-end 2'-O-methylnucleotide + S-adenosyl-L-homocysteine + H(+)</text>
        <dbReference type="Rhea" id="RHEA:37887"/>
        <dbReference type="Rhea" id="RHEA-COMP:10415"/>
        <dbReference type="Rhea" id="RHEA-COMP:10416"/>
        <dbReference type="ChEBI" id="CHEBI:15378"/>
        <dbReference type="ChEBI" id="CHEBI:57856"/>
        <dbReference type="ChEBI" id="CHEBI:59789"/>
        <dbReference type="ChEBI" id="CHEBI:74896"/>
        <dbReference type="ChEBI" id="CHEBI:74898"/>
        <dbReference type="EC" id="2.1.1.386"/>
    </reaction>
</comment>
<proteinExistence type="inferred from homology"/>
<feature type="region of interest" description="Disordered" evidence="13">
    <location>
        <begin position="321"/>
        <end position="357"/>
    </location>
</feature>
<dbReference type="Gene3D" id="3.40.50.150">
    <property type="entry name" value="Vaccinia Virus protein VP39"/>
    <property type="match status" value="1"/>
</dbReference>
<feature type="compositionally biased region" description="Acidic residues" evidence="13">
    <location>
        <begin position="183"/>
        <end position="202"/>
    </location>
</feature>
<reference evidence="14" key="1">
    <citation type="submission" date="2017-05" db="UniProtKB">
        <authorList>
            <consortium name="EnsemblMetazoa"/>
        </authorList>
    </citation>
    <scope>IDENTIFICATION</scope>
</reference>
<dbReference type="SUPFAM" id="SSF53335">
    <property type="entry name" value="S-adenosyl-L-methionine-dependent methyltransferases"/>
    <property type="match status" value="1"/>
</dbReference>
<keyword evidence="4" id="KW-0489">Methyltransferase</keyword>
<keyword evidence="7" id="KW-0479">Metal-binding</keyword>
<dbReference type="GO" id="GO:0005634">
    <property type="term" value="C:nucleus"/>
    <property type="evidence" value="ECO:0007669"/>
    <property type="project" value="TreeGrafter"/>
</dbReference>
<keyword evidence="8" id="KW-0460">Magnesium</keyword>
<dbReference type="PANTHER" id="PTHR21404">
    <property type="entry name" value="HEN1"/>
    <property type="match status" value="1"/>
</dbReference>
<evidence type="ECO:0000256" key="9">
    <source>
        <dbReference type="ARBA" id="ARBA00022884"/>
    </source>
</evidence>
<evidence type="ECO:0000256" key="6">
    <source>
        <dbReference type="ARBA" id="ARBA00022691"/>
    </source>
</evidence>
<dbReference type="PANTHER" id="PTHR21404:SF3">
    <property type="entry name" value="SMALL RNA 2'-O-METHYLTRANSFERASE"/>
    <property type="match status" value="1"/>
</dbReference>
<comment type="similarity">
    <text evidence="2">Belongs to the methyltransferase superfamily. HEN1 family.</text>
</comment>
<dbReference type="OrthoDB" id="2154311at2759"/>
<keyword evidence="10" id="KW-0943">RNA-mediated gene silencing</keyword>
<evidence type="ECO:0000256" key="1">
    <source>
        <dbReference type="ARBA" id="ARBA00001946"/>
    </source>
</evidence>
<keyword evidence="5" id="KW-0808">Transferase</keyword>
<dbReference type="GO" id="GO:0005737">
    <property type="term" value="C:cytoplasm"/>
    <property type="evidence" value="ECO:0007669"/>
    <property type="project" value="TreeGrafter"/>
</dbReference>
<evidence type="ECO:0000256" key="7">
    <source>
        <dbReference type="ARBA" id="ARBA00022723"/>
    </source>
</evidence>
<dbReference type="AlphaFoldDB" id="A0A1X7TJI9"/>